<organism evidence="2 3">
    <name type="scientific">Trichobilharzia regenti</name>
    <name type="common">Nasal bird schistosome</name>
    <dbReference type="NCBI Taxonomy" id="157069"/>
    <lineage>
        <taxon>Eukaryota</taxon>
        <taxon>Metazoa</taxon>
        <taxon>Spiralia</taxon>
        <taxon>Lophotrochozoa</taxon>
        <taxon>Platyhelminthes</taxon>
        <taxon>Trematoda</taxon>
        <taxon>Digenea</taxon>
        <taxon>Strigeidida</taxon>
        <taxon>Schistosomatoidea</taxon>
        <taxon>Schistosomatidae</taxon>
        <taxon>Trichobilharzia</taxon>
    </lineage>
</organism>
<dbReference type="WBParaSite" id="TREG1_46870.1">
    <property type="protein sequence ID" value="TREG1_46870.1"/>
    <property type="gene ID" value="TREG1_46870"/>
</dbReference>
<sequence>MGGIHTKSQQQNLIKTAKEKYSYNFSDAGNRRITNNDYYRQHNCNDFKSNLRDEIVKETIKHISKIEKRNSSQPKFSSNVRMNDIQNPRMSSVLSPLKTDLLKSVDDTGISNNSDILSKMDSSIHKMSIMDKILTKQSCNSIQQIKTDDSRMSSPVVNETENHKTTSSSLVDGNSNELYCGDRSFSRQAHLVEEKSKIPQSSGFGDISKTFTSNNIPPLSTKLNLPEKNKTSFESTPKHSAGVITNKIAYMNPINPSLQSSTNRYLSNKPPTPPKVNMTRNTTPLSQGSHTGVRSSCSTKSPKGSSHQSRANRSTNEHTVKNHLPHKSGYTSRPSSADVWSRRRIESPQSPVTSCKPKRSSSITQQLENEVAQDKSYYVSRIEYTFYINDTESCQRPFYDRRVEAIARASQCSICLHRPQPGSKPIFYKGIRVLPVTIFARTMISLKRCLARLDMQYPYFNVKAFCPPDMY</sequence>
<evidence type="ECO:0000313" key="3">
    <source>
        <dbReference type="WBParaSite" id="TREG1_46870.1"/>
    </source>
</evidence>
<evidence type="ECO:0000313" key="2">
    <source>
        <dbReference type="Proteomes" id="UP000050795"/>
    </source>
</evidence>
<feature type="region of interest" description="Disordered" evidence="1">
    <location>
        <begin position="218"/>
        <end position="238"/>
    </location>
</feature>
<accession>A0AA85JUT3</accession>
<feature type="compositionally biased region" description="Polar residues" evidence="1">
    <location>
        <begin position="152"/>
        <end position="170"/>
    </location>
</feature>
<dbReference type="AlphaFoldDB" id="A0AA85JUT3"/>
<feature type="compositionally biased region" description="Polar residues" evidence="1">
    <location>
        <begin position="254"/>
        <end position="266"/>
    </location>
</feature>
<evidence type="ECO:0000256" key="1">
    <source>
        <dbReference type="SAM" id="MobiDB-lite"/>
    </source>
</evidence>
<reference evidence="3" key="2">
    <citation type="submission" date="2023-11" db="UniProtKB">
        <authorList>
            <consortium name="WormBaseParasite"/>
        </authorList>
    </citation>
    <scope>IDENTIFICATION</scope>
</reference>
<proteinExistence type="predicted"/>
<feature type="region of interest" description="Disordered" evidence="1">
    <location>
        <begin position="145"/>
        <end position="170"/>
    </location>
</feature>
<name>A0AA85JUT3_TRIRE</name>
<reference evidence="2" key="1">
    <citation type="submission" date="2022-06" db="EMBL/GenBank/DDBJ databases">
        <authorList>
            <person name="Berger JAMES D."/>
            <person name="Berger JAMES D."/>
        </authorList>
    </citation>
    <scope>NUCLEOTIDE SEQUENCE [LARGE SCALE GENOMIC DNA]</scope>
</reference>
<dbReference type="Proteomes" id="UP000050795">
    <property type="component" value="Unassembled WGS sequence"/>
</dbReference>
<feature type="compositionally biased region" description="Polar residues" evidence="1">
    <location>
        <begin position="278"/>
        <end position="294"/>
    </location>
</feature>
<feature type="region of interest" description="Disordered" evidence="1">
    <location>
        <begin position="254"/>
        <end position="365"/>
    </location>
</feature>
<keyword evidence="2" id="KW-1185">Reference proteome</keyword>
<protein>
    <submittedName>
        <fullName evidence="3">Uncharacterized protein</fullName>
    </submittedName>
</protein>
<feature type="compositionally biased region" description="Low complexity" evidence="1">
    <location>
        <begin position="295"/>
        <end position="306"/>
    </location>
</feature>